<keyword evidence="2" id="KW-1185">Reference proteome</keyword>
<reference evidence="2" key="1">
    <citation type="journal article" date="2019" name="Gigascience">
        <title>De novo genome assembly of the endangered Acer yangbiense, a plant species with extremely small populations endemic to Yunnan Province, China.</title>
        <authorList>
            <person name="Yang J."/>
            <person name="Wariss H.M."/>
            <person name="Tao L."/>
            <person name="Zhang R."/>
            <person name="Yun Q."/>
            <person name="Hollingsworth P."/>
            <person name="Dao Z."/>
            <person name="Luo G."/>
            <person name="Guo H."/>
            <person name="Ma Y."/>
            <person name="Sun W."/>
        </authorList>
    </citation>
    <scope>NUCLEOTIDE SEQUENCE [LARGE SCALE GENOMIC DNA]</scope>
    <source>
        <strain evidence="2">cv. Malutang</strain>
    </source>
</reference>
<organism evidence="1 2">
    <name type="scientific">Acer yangbiense</name>
    <dbReference type="NCBI Taxonomy" id="1000413"/>
    <lineage>
        <taxon>Eukaryota</taxon>
        <taxon>Viridiplantae</taxon>
        <taxon>Streptophyta</taxon>
        <taxon>Embryophyta</taxon>
        <taxon>Tracheophyta</taxon>
        <taxon>Spermatophyta</taxon>
        <taxon>Magnoliopsida</taxon>
        <taxon>eudicotyledons</taxon>
        <taxon>Gunneridae</taxon>
        <taxon>Pentapetalae</taxon>
        <taxon>rosids</taxon>
        <taxon>malvids</taxon>
        <taxon>Sapindales</taxon>
        <taxon>Sapindaceae</taxon>
        <taxon>Hippocastanoideae</taxon>
        <taxon>Acereae</taxon>
        <taxon>Acer</taxon>
    </lineage>
</organism>
<protein>
    <recommendedName>
        <fullName evidence="3">NB-ARC domain-containing protein</fullName>
    </recommendedName>
</protein>
<evidence type="ECO:0008006" key="3">
    <source>
        <dbReference type="Google" id="ProtNLM"/>
    </source>
</evidence>
<dbReference type="AlphaFoldDB" id="A0A5C7I684"/>
<name>A0A5C7I684_9ROSI</name>
<gene>
    <name evidence="1" type="ORF">EZV62_011619</name>
</gene>
<dbReference type="Proteomes" id="UP000323000">
    <property type="component" value="Chromosome 4"/>
</dbReference>
<accession>A0A5C7I684</accession>
<proteinExistence type="predicted"/>
<sequence length="241" mass="27517">MLRIGLILQSSINIQLIPTKSKAGLKVYNLGKQVIKKIDVVKELINKGYFDVVVDKLSRPMIDEILMEKTMGMDSLFDEVWKCVEDQRARIIGLYECDSLPLALVTIRRAMASRTMLEDWRELSDEIGALISLRYVNLSMMLISSLSSLEMYMSLTDTFYKVDAKMIIEELEFLEKIIDVESTEDIPPGLVSLERYSLGCYQESTEDIPPGLVSLERGLLLEWQPEQCDKDLKCSELKDMG</sequence>
<evidence type="ECO:0000313" key="1">
    <source>
        <dbReference type="EMBL" id="TXG64625.1"/>
    </source>
</evidence>
<comment type="caution">
    <text evidence="1">The sequence shown here is derived from an EMBL/GenBank/DDBJ whole genome shotgun (WGS) entry which is preliminary data.</text>
</comment>
<evidence type="ECO:0000313" key="2">
    <source>
        <dbReference type="Proteomes" id="UP000323000"/>
    </source>
</evidence>
<dbReference type="EMBL" id="VAHF01000004">
    <property type="protein sequence ID" value="TXG64625.1"/>
    <property type="molecule type" value="Genomic_DNA"/>
</dbReference>